<dbReference type="EMBL" id="AEWX01000027">
    <property type="protein sequence ID" value="EGC19546.1"/>
    <property type="molecule type" value="Genomic_DNA"/>
</dbReference>
<comment type="caution">
    <text evidence="1">The sequence shown here is derived from an EMBL/GenBank/DDBJ whole genome shotgun (WGS) entry which is preliminary data.</text>
</comment>
<proteinExistence type="predicted"/>
<dbReference type="HOGENOM" id="CLU_3139188_0_0_10"/>
<dbReference type="Proteomes" id="UP000005697">
    <property type="component" value="Unassembled WGS sequence"/>
</dbReference>
<accession>F0F919</accession>
<dbReference type="RefSeq" id="WP_007366838.1">
    <property type="nucleotide sequence ID" value="NZ_GL872282.1"/>
</dbReference>
<protein>
    <submittedName>
        <fullName evidence="1">Uncharacterized protein</fullName>
    </submittedName>
</protein>
<evidence type="ECO:0000313" key="1">
    <source>
        <dbReference type="EMBL" id="EGC19546.1"/>
    </source>
</evidence>
<reference evidence="1 2" key="1">
    <citation type="submission" date="2011-01" db="EMBL/GenBank/DDBJ databases">
        <authorList>
            <person name="Muzny D."/>
            <person name="Qin X."/>
            <person name="Deng J."/>
            <person name="Jiang H."/>
            <person name="Liu Y."/>
            <person name="Qu J."/>
            <person name="Song X.-Z."/>
            <person name="Zhang L."/>
            <person name="Thornton R."/>
            <person name="Coyle M."/>
            <person name="Francisco L."/>
            <person name="Jackson L."/>
            <person name="Javaid M."/>
            <person name="Korchina V."/>
            <person name="Kovar C."/>
            <person name="Mata R."/>
            <person name="Mathew T."/>
            <person name="Ngo R."/>
            <person name="Nguyen L."/>
            <person name="Nguyen N."/>
            <person name="Okwuonu G."/>
            <person name="Ongeri F."/>
            <person name="Pham C."/>
            <person name="Simmons D."/>
            <person name="Wilczek-Boney K."/>
            <person name="Hale W."/>
            <person name="Jakkamsetti A."/>
            <person name="Pham P."/>
            <person name="Ruth R."/>
            <person name="San Lucas F."/>
            <person name="Warren J."/>
            <person name="Zhang J."/>
            <person name="Zhao Z."/>
            <person name="Zhou C."/>
            <person name="Zhu D."/>
            <person name="Lee S."/>
            <person name="Bess C."/>
            <person name="Blankenburg K."/>
            <person name="Forbes L."/>
            <person name="Fu Q."/>
            <person name="Gubbala S."/>
            <person name="Hirani K."/>
            <person name="Jayaseelan J.C."/>
            <person name="Lara F."/>
            <person name="Munidasa M."/>
            <person name="Palculict T."/>
            <person name="Patil S."/>
            <person name="Pu L.-L."/>
            <person name="Saada N."/>
            <person name="Tang L."/>
            <person name="Weissenberger G."/>
            <person name="Zhu Y."/>
            <person name="Hemphill L."/>
            <person name="Shang Y."/>
            <person name="Youmans B."/>
            <person name="Ayvaz T."/>
            <person name="Ross M."/>
            <person name="Santibanez J."/>
            <person name="Aqrawi P."/>
            <person name="Gross S."/>
            <person name="Joshi V."/>
            <person name="Fowler G."/>
            <person name="Nazareth L."/>
            <person name="Reid J."/>
            <person name="Worley K."/>
            <person name="Petrosino J."/>
            <person name="Highlander S."/>
            <person name="Gibbs R."/>
        </authorList>
    </citation>
    <scope>NUCLEOTIDE SEQUENCE [LARGE SCALE GENOMIC DNA]</scope>
    <source>
        <strain evidence="1 2">DSM 16608</strain>
    </source>
</reference>
<name>F0F919_9BACT</name>
<organism evidence="1 2">
    <name type="scientific">Prevotella multiformis DSM 16608</name>
    <dbReference type="NCBI Taxonomy" id="888743"/>
    <lineage>
        <taxon>Bacteria</taxon>
        <taxon>Pseudomonadati</taxon>
        <taxon>Bacteroidota</taxon>
        <taxon>Bacteroidia</taxon>
        <taxon>Bacteroidales</taxon>
        <taxon>Prevotellaceae</taxon>
        <taxon>Prevotella</taxon>
    </lineage>
</organism>
<dbReference type="AlphaFoldDB" id="F0F919"/>
<evidence type="ECO:0000313" key="2">
    <source>
        <dbReference type="Proteomes" id="UP000005697"/>
    </source>
</evidence>
<gene>
    <name evidence="1" type="ORF">HMPREF9141_2086</name>
</gene>
<keyword evidence="2" id="KW-1185">Reference proteome</keyword>
<sequence length="49" mass="5729">MMMNGDWQWQDCQRRQAMQDEKERGWQAMAGGRASAYTFINSLITESLT</sequence>